<dbReference type="Gene3D" id="3.40.50.300">
    <property type="entry name" value="P-loop containing nucleotide triphosphate hydrolases"/>
    <property type="match status" value="2"/>
</dbReference>
<evidence type="ECO:0000259" key="7">
    <source>
        <dbReference type="PROSITE" id="PS50893"/>
    </source>
</evidence>
<proteinExistence type="inferred from homology"/>
<dbReference type="SUPFAM" id="SSF52540">
    <property type="entry name" value="P-loop containing nucleoside triphosphate hydrolases"/>
    <property type="match status" value="2"/>
</dbReference>
<dbReference type="CDD" id="cd03215">
    <property type="entry name" value="ABC_Carb_Monos_II"/>
    <property type="match status" value="1"/>
</dbReference>
<evidence type="ECO:0000256" key="3">
    <source>
        <dbReference type="ARBA" id="ARBA00022597"/>
    </source>
</evidence>
<dbReference type="PANTHER" id="PTHR43790:SF9">
    <property type="entry name" value="GALACTOFURANOSE TRANSPORTER ATP-BINDING PROTEIN YTFR"/>
    <property type="match status" value="1"/>
</dbReference>
<comment type="caution">
    <text evidence="8">The sequence shown here is derived from an EMBL/GenBank/DDBJ whole genome shotgun (WGS) entry which is preliminary data.</text>
</comment>
<gene>
    <name evidence="8" type="ORF">QO011_000058</name>
</gene>
<protein>
    <submittedName>
        <fullName evidence="8">Simple sugar transport system ATP-binding protein</fullName>
    </submittedName>
</protein>
<dbReference type="PANTHER" id="PTHR43790">
    <property type="entry name" value="CARBOHYDRATE TRANSPORT ATP-BINDING PROTEIN MG119-RELATED"/>
    <property type="match status" value="1"/>
</dbReference>
<evidence type="ECO:0000256" key="5">
    <source>
        <dbReference type="ARBA" id="ARBA00022741"/>
    </source>
</evidence>
<feature type="domain" description="ABC transporter" evidence="7">
    <location>
        <begin position="18"/>
        <end position="256"/>
    </location>
</feature>
<comment type="similarity">
    <text evidence="1">Belongs to the ABC transporter superfamily.</text>
</comment>
<dbReference type="InterPro" id="IPR027417">
    <property type="entry name" value="P-loop_NTPase"/>
</dbReference>
<accession>A0ABU0IYH6</accession>
<dbReference type="GO" id="GO:0005524">
    <property type="term" value="F:ATP binding"/>
    <property type="evidence" value="ECO:0007669"/>
    <property type="project" value="UniProtKB-KW"/>
</dbReference>
<reference evidence="8 9" key="1">
    <citation type="submission" date="2023-07" db="EMBL/GenBank/DDBJ databases">
        <title>Genomic Encyclopedia of Type Strains, Phase IV (KMG-IV): sequencing the most valuable type-strain genomes for metagenomic binning, comparative biology and taxonomic classification.</title>
        <authorList>
            <person name="Goeker M."/>
        </authorList>
    </citation>
    <scope>NUCLEOTIDE SEQUENCE [LARGE SCALE GENOMIC DNA]</scope>
    <source>
        <strain evidence="8 9">DSM 19619</strain>
    </source>
</reference>
<keyword evidence="2" id="KW-0813">Transport</keyword>
<organism evidence="8 9">
    <name type="scientific">Labrys wisconsinensis</name>
    <dbReference type="NCBI Taxonomy" id="425677"/>
    <lineage>
        <taxon>Bacteria</taxon>
        <taxon>Pseudomonadati</taxon>
        <taxon>Pseudomonadota</taxon>
        <taxon>Alphaproteobacteria</taxon>
        <taxon>Hyphomicrobiales</taxon>
        <taxon>Xanthobacteraceae</taxon>
        <taxon>Labrys</taxon>
    </lineage>
</organism>
<evidence type="ECO:0000256" key="2">
    <source>
        <dbReference type="ARBA" id="ARBA00022448"/>
    </source>
</evidence>
<dbReference type="EMBL" id="JAUSVX010000001">
    <property type="protein sequence ID" value="MDQ0467063.1"/>
    <property type="molecule type" value="Genomic_DNA"/>
</dbReference>
<dbReference type="Pfam" id="PF00005">
    <property type="entry name" value="ABC_tran"/>
    <property type="match status" value="2"/>
</dbReference>
<keyword evidence="5" id="KW-0547">Nucleotide-binding</keyword>
<evidence type="ECO:0000313" key="8">
    <source>
        <dbReference type="EMBL" id="MDQ0467063.1"/>
    </source>
</evidence>
<evidence type="ECO:0000256" key="1">
    <source>
        <dbReference type="ARBA" id="ARBA00005417"/>
    </source>
</evidence>
<dbReference type="SMART" id="SM00382">
    <property type="entry name" value="AAA"/>
    <property type="match status" value="2"/>
</dbReference>
<keyword evidence="6 8" id="KW-0067">ATP-binding</keyword>
<sequence length="512" mass="54167">MASSTAPARSAAAAPVVASLTGGVKRYAGVLALDRVDFSIQAGEVRALLGKNGAGKSTLIRLLTGAETPDEGEIAIMGQALDRAGENRTRQAAAFGVRAVYQELSLVSGMSIAENLFLGVWPRRFGVLDHGEMAARGRDALANLGLDLDPGLPVASLSPAERQLVEIARAMMGEPRLVILDEPTSSLAAAEVSQVFAAVRRMKARGVAIIYVSHRMNEIRAIADTATVMRDGRAVSTLAVADADTRAIVRMMLGHDEKRDEIVEPHPAGPVLLSVRDIVAAPKLGGVSLDLNRGEVLGIAGLLGSGRTELLRILAGLDQPDAGSIAVDGRDLGRPTYHAMLKLGFGLTPESRKDDGIVPLLGIDENTVMTAPERVSSHGVLSWARIAEATGDIVRRMSVKAPGTTTPIATLSGGNQQKIVIGRWVYAQSRVLLLDEPTRGVDVEAKSQIYAIIRKLAAEGKSIVFVSSEIEELPRVCDRVVVLREGRIAASFSAPRIDADELLTASIAGHSH</sequence>
<evidence type="ECO:0000256" key="6">
    <source>
        <dbReference type="ARBA" id="ARBA00022840"/>
    </source>
</evidence>
<dbReference type="CDD" id="cd03216">
    <property type="entry name" value="ABC_Carb_Monos_I"/>
    <property type="match status" value="1"/>
</dbReference>
<dbReference type="InterPro" id="IPR017871">
    <property type="entry name" value="ABC_transporter-like_CS"/>
</dbReference>
<keyword evidence="3 8" id="KW-0762">Sugar transport</keyword>
<dbReference type="PROSITE" id="PS50893">
    <property type="entry name" value="ABC_TRANSPORTER_2"/>
    <property type="match status" value="2"/>
</dbReference>
<feature type="domain" description="ABC transporter" evidence="7">
    <location>
        <begin position="257"/>
        <end position="510"/>
    </location>
</feature>
<evidence type="ECO:0000313" key="9">
    <source>
        <dbReference type="Proteomes" id="UP001242480"/>
    </source>
</evidence>
<dbReference type="InterPro" id="IPR003439">
    <property type="entry name" value="ABC_transporter-like_ATP-bd"/>
</dbReference>
<dbReference type="Proteomes" id="UP001242480">
    <property type="component" value="Unassembled WGS sequence"/>
</dbReference>
<keyword evidence="4" id="KW-0677">Repeat</keyword>
<evidence type="ECO:0000256" key="4">
    <source>
        <dbReference type="ARBA" id="ARBA00022737"/>
    </source>
</evidence>
<dbReference type="RefSeq" id="WP_307266230.1">
    <property type="nucleotide sequence ID" value="NZ_JAUSVX010000001.1"/>
</dbReference>
<dbReference type="InterPro" id="IPR050107">
    <property type="entry name" value="ABC_carbohydrate_import_ATPase"/>
</dbReference>
<name>A0ABU0IYH6_9HYPH</name>
<dbReference type="InterPro" id="IPR003593">
    <property type="entry name" value="AAA+_ATPase"/>
</dbReference>
<keyword evidence="9" id="KW-1185">Reference proteome</keyword>
<dbReference type="PROSITE" id="PS00211">
    <property type="entry name" value="ABC_TRANSPORTER_1"/>
    <property type="match status" value="1"/>
</dbReference>